<organism evidence="1 2">
    <name type="scientific">Coilia grayii</name>
    <name type="common">Gray's grenadier anchovy</name>
    <dbReference type="NCBI Taxonomy" id="363190"/>
    <lineage>
        <taxon>Eukaryota</taxon>
        <taxon>Metazoa</taxon>
        <taxon>Chordata</taxon>
        <taxon>Craniata</taxon>
        <taxon>Vertebrata</taxon>
        <taxon>Euteleostomi</taxon>
        <taxon>Actinopterygii</taxon>
        <taxon>Neopterygii</taxon>
        <taxon>Teleostei</taxon>
        <taxon>Clupei</taxon>
        <taxon>Clupeiformes</taxon>
        <taxon>Clupeoidei</taxon>
        <taxon>Engraulidae</taxon>
        <taxon>Coilinae</taxon>
        <taxon>Coilia</taxon>
    </lineage>
</organism>
<dbReference type="PANTHER" id="PTHR45913">
    <property type="entry name" value="EPM2A-INTERACTING PROTEIN 1"/>
    <property type="match status" value="1"/>
</dbReference>
<dbReference type="EMBL" id="JBHFQA010000018">
    <property type="protein sequence ID" value="KAL2083740.1"/>
    <property type="molecule type" value="Genomic_DNA"/>
</dbReference>
<accession>A0ABD1JAZ4</accession>
<evidence type="ECO:0008006" key="3">
    <source>
        <dbReference type="Google" id="ProtNLM"/>
    </source>
</evidence>
<protein>
    <recommendedName>
        <fullName evidence="3">Transposase</fullName>
    </recommendedName>
</protein>
<reference evidence="1 2" key="1">
    <citation type="submission" date="2024-09" db="EMBL/GenBank/DDBJ databases">
        <title>A chromosome-level genome assembly of Gray's grenadier anchovy, Coilia grayii.</title>
        <authorList>
            <person name="Fu Z."/>
        </authorList>
    </citation>
    <scope>NUCLEOTIDE SEQUENCE [LARGE SCALE GENOMIC DNA]</scope>
    <source>
        <strain evidence="1">G4</strain>
        <tissue evidence="1">Muscle</tissue>
    </source>
</reference>
<gene>
    <name evidence="1" type="ORF">ACEWY4_021513</name>
</gene>
<name>A0ABD1JAZ4_9TELE</name>
<proteinExistence type="predicted"/>
<dbReference type="InterPro" id="IPR012337">
    <property type="entry name" value="RNaseH-like_sf"/>
</dbReference>
<comment type="caution">
    <text evidence="1">The sequence shown here is derived from an EMBL/GenBank/DDBJ whole genome shotgun (WGS) entry which is preliminary data.</text>
</comment>
<evidence type="ECO:0000313" key="2">
    <source>
        <dbReference type="Proteomes" id="UP001591681"/>
    </source>
</evidence>
<dbReference type="AlphaFoldDB" id="A0ABD1JAZ4"/>
<evidence type="ECO:0000313" key="1">
    <source>
        <dbReference type="EMBL" id="KAL2083740.1"/>
    </source>
</evidence>
<keyword evidence="2" id="KW-1185">Reference proteome</keyword>
<sequence length="264" mass="29911">MLNDFFIEHDISWPKCVAMCTDGARAMVGLKSGLHVLIKDVAPNVMWMHCMLHRENLVAKDMNAELSEIMDSAVRTRLFSLLGDAAGEEHSALLYHSGVRWLSRGAVLARVFELRASIGEFLAAHNSAELAEHFNDKTWLTKLAYLSDLYSEMNRLNSSMQGRNTHVIQLYDRMKGFLKKVQRWRERIREGTFSMFPSVEELGESAVLSPHLTRTIIAHLEALGEFGRYFSEAESWQKDKTWVQFPFKDTAANGSSITQKPSGG</sequence>
<dbReference type="Proteomes" id="UP001591681">
    <property type="component" value="Unassembled WGS sequence"/>
</dbReference>
<dbReference type="SUPFAM" id="SSF53098">
    <property type="entry name" value="Ribonuclease H-like"/>
    <property type="match status" value="1"/>
</dbReference>
<dbReference type="PANTHER" id="PTHR45913:SF19">
    <property type="entry name" value="LOW QUALITY PROTEIN: ZINC FINGER BED DOMAIN-CONTAINING PROTEIN 5-LIKE"/>
    <property type="match status" value="1"/>
</dbReference>